<comment type="caution">
    <text evidence="1">The sequence shown here is derived from an EMBL/GenBank/DDBJ whole genome shotgun (WGS) entry which is preliminary data.</text>
</comment>
<sequence length="53" mass="5735">MESALVSCKGLFGGGGRAFHISLIFLIGNFQTAKGRAVNSALYLIFQALFRNK</sequence>
<reference evidence="1 2" key="1">
    <citation type="submission" date="2018-04" db="EMBL/GenBank/DDBJ databases">
        <title>Adhaeribacter sp. HMF7616 genome sequencing and assembly.</title>
        <authorList>
            <person name="Kang H."/>
            <person name="Kang J."/>
            <person name="Cha I."/>
            <person name="Kim H."/>
            <person name="Joh K."/>
        </authorList>
    </citation>
    <scope>NUCLEOTIDE SEQUENCE [LARGE SCALE GENOMIC DNA]</scope>
    <source>
        <strain evidence="1 2">HMF7616</strain>
    </source>
</reference>
<name>A0A369QM04_9BACT</name>
<evidence type="ECO:0000313" key="1">
    <source>
        <dbReference type="EMBL" id="RDC63278.1"/>
    </source>
</evidence>
<gene>
    <name evidence="1" type="ORF">AHMF7616_01880</name>
</gene>
<protein>
    <submittedName>
        <fullName evidence="1">Uncharacterized protein</fullName>
    </submittedName>
</protein>
<accession>A0A369QM04</accession>
<proteinExistence type="predicted"/>
<dbReference type="AlphaFoldDB" id="A0A369QM04"/>
<evidence type="ECO:0000313" key="2">
    <source>
        <dbReference type="Proteomes" id="UP000253919"/>
    </source>
</evidence>
<dbReference type="EMBL" id="QASA01000001">
    <property type="protein sequence ID" value="RDC63278.1"/>
    <property type="molecule type" value="Genomic_DNA"/>
</dbReference>
<dbReference type="Proteomes" id="UP000253919">
    <property type="component" value="Unassembled WGS sequence"/>
</dbReference>
<organism evidence="1 2">
    <name type="scientific">Adhaeribacter pallidiroseus</name>
    <dbReference type="NCBI Taxonomy" id="2072847"/>
    <lineage>
        <taxon>Bacteria</taxon>
        <taxon>Pseudomonadati</taxon>
        <taxon>Bacteroidota</taxon>
        <taxon>Cytophagia</taxon>
        <taxon>Cytophagales</taxon>
        <taxon>Hymenobacteraceae</taxon>
        <taxon>Adhaeribacter</taxon>
    </lineage>
</organism>
<keyword evidence="2" id="KW-1185">Reference proteome</keyword>